<dbReference type="EMBL" id="JAQQPM010000005">
    <property type="protein sequence ID" value="KAK2071907.1"/>
    <property type="molecule type" value="Genomic_DNA"/>
</dbReference>
<sequence>MKPRRGGDADLDWLQPDNFGDEPIYCATDEIPIYSGSEDEEYGGASIRRKRYEEQARRYLQGKPTTILSARLRGPFSTSSWQNPWLVKRSDLPAESRKFGRHFAAATRKQQQQQQQQQHSCPRPPLNCQGVRSRLLPSESQQTCGSPAVGAMAEAFQDADDQARRHQEALERAMTAQALDWVEGDPVEREPPNPLASSPVNSNFLFSAALLVEDEPIAEVSEVLDNLDDFLNSLDANVEELAGREAKRRKRESGRFSDAGLGGLGDAADLMDVGVWDS</sequence>
<name>A0AAD9I7X4_9PEZI</name>
<feature type="region of interest" description="Disordered" evidence="1">
    <location>
        <begin position="242"/>
        <end position="264"/>
    </location>
</feature>
<accession>A0AAD9I7X4</accession>
<evidence type="ECO:0000313" key="3">
    <source>
        <dbReference type="Proteomes" id="UP001217918"/>
    </source>
</evidence>
<organism evidence="2 3">
    <name type="scientific">Phyllachora maydis</name>
    <dbReference type="NCBI Taxonomy" id="1825666"/>
    <lineage>
        <taxon>Eukaryota</taxon>
        <taxon>Fungi</taxon>
        <taxon>Dikarya</taxon>
        <taxon>Ascomycota</taxon>
        <taxon>Pezizomycotina</taxon>
        <taxon>Sordariomycetes</taxon>
        <taxon>Sordariomycetidae</taxon>
        <taxon>Phyllachorales</taxon>
        <taxon>Phyllachoraceae</taxon>
        <taxon>Phyllachora</taxon>
    </lineage>
</organism>
<dbReference type="Proteomes" id="UP001217918">
    <property type="component" value="Unassembled WGS sequence"/>
</dbReference>
<proteinExistence type="predicted"/>
<keyword evidence="3" id="KW-1185">Reference proteome</keyword>
<comment type="caution">
    <text evidence="2">The sequence shown here is derived from an EMBL/GenBank/DDBJ whole genome shotgun (WGS) entry which is preliminary data.</text>
</comment>
<protein>
    <submittedName>
        <fullName evidence="2">Uncharacterized protein</fullName>
    </submittedName>
</protein>
<evidence type="ECO:0000313" key="2">
    <source>
        <dbReference type="EMBL" id="KAK2071907.1"/>
    </source>
</evidence>
<feature type="region of interest" description="Disordered" evidence="1">
    <location>
        <begin position="103"/>
        <end position="131"/>
    </location>
</feature>
<evidence type="ECO:0000256" key="1">
    <source>
        <dbReference type="SAM" id="MobiDB-lite"/>
    </source>
</evidence>
<gene>
    <name evidence="2" type="ORF">P8C59_006292</name>
</gene>
<reference evidence="2" key="1">
    <citation type="journal article" date="2023" name="Mol. Plant Microbe Interact.">
        <title>Elucidating the Obligate Nature and Biological Capacity of an Invasive Fungal Corn Pathogen.</title>
        <authorList>
            <person name="MacCready J.S."/>
            <person name="Roggenkamp E.M."/>
            <person name="Gdanetz K."/>
            <person name="Chilvers M.I."/>
        </authorList>
    </citation>
    <scope>NUCLEOTIDE SEQUENCE</scope>
    <source>
        <strain evidence="2">PM02</strain>
    </source>
</reference>
<dbReference type="AlphaFoldDB" id="A0AAD9I7X4"/>